<dbReference type="PANTHER" id="PTHR42743">
    <property type="entry name" value="AMINO-ACID AMINOTRANSFERASE"/>
    <property type="match status" value="1"/>
</dbReference>
<accession>A0AAW3X3T1</accession>
<sequence length="313" mass="35096">MYKLSQLTEDGSIMLHGQKIADTILYVNGDFVKKSEAVISVYDSGFQHGDGVYEGIRAYGRKVYRLDEHIKRLYESCYTLGIDIGKTKDEMKEIVKELIRRNLDAGFTDLHMRLQVTRGFKAQTGMHPTLNVTNASIVICVDQKPPIFNKEGITLVTTWLKRYSPSYMDPKIHCCNQLNQIMAACEAIRQGADEAIMLDQNGYVAETNSTNLQMIKDGALILPTLDSQLPGITRKTMIQIAKEMGMEVQVRNVSVSEYYNADEVFICGTVGEVVPVKMIDGKKIGTQIPGPITEKFSQEYKKMTETLGVSIDD</sequence>
<dbReference type="InterPro" id="IPR001544">
    <property type="entry name" value="Aminotrans_IV"/>
</dbReference>
<dbReference type="GO" id="GO:0046394">
    <property type="term" value="P:carboxylic acid biosynthetic process"/>
    <property type="evidence" value="ECO:0007669"/>
    <property type="project" value="UniProtKB-ARBA"/>
</dbReference>
<dbReference type="GeneID" id="79840123"/>
<keyword evidence="3" id="KW-0663">Pyridoxal phosphate</keyword>
<gene>
    <name evidence="4" type="ORF">H8S19_07150</name>
</gene>
<comment type="caution">
    <text evidence="4">The sequence shown here is derived from an EMBL/GenBank/DDBJ whole genome shotgun (WGS) entry which is preliminary data.</text>
</comment>
<keyword evidence="5" id="KW-1185">Reference proteome</keyword>
<dbReference type="Pfam" id="PF01063">
    <property type="entry name" value="Aminotran_4"/>
    <property type="match status" value="1"/>
</dbReference>
<dbReference type="EMBL" id="JACOOW010000008">
    <property type="protein sequence ID" value="MBC5656844.1"/>
    <property type="molecule type" value="Genomic_DNA"/>
</dbReference>
<evidence type="ECO:0000256" key="3">
    <source>
        <dbReference type="ARBA" id="ARBA00022898"/>
    </source>
</evidence>
<dbReference type="Gene3D" id="3.30.470.10">
    <property type="match status" value="1"/>
</dbReference>
<evidence type="ECO:0000256" key="2">
    <source>
        <dbReference type="ARBA" id="ARBA00009320"/>
    </source>
</evidence>
<organism evidence="4 5">
    <name type="scientific">Clostridium segne</name>
    <dbReference type="NCBI Taxonomy" id="2763038"/>
    <lineage>
        <taxon>Bacteria</taxon>
        <taxon>Bacillati</taxon>
        <taxon>Bacillota</taxon>
        <taxon>Clostridia</taxon>
        <taxon>Eubacteriales</taxon>
        <taxon>Clostridiaceae</taxon>
        <taxon>Clostridium</taxon>
    </lineage>
</organism>
<evidence type="ECO:0000313" key="4">
    <source>
        <dbReference type="EMBL" id="MBC5656844.1"/>
    </source>
</evidence>
<dbReference type="Gene3D" id="3.20.10.10">
    <property type="entry name" value="D-amino Acid Aminotransferase, subunit A, domain 2"/>
    <property type="match status" value="1"/>
</dbReference>
<dbReference type="GO" id="GO:0008483">
    <property type="term" value="F:transaminase activity"/>
    <property type="evidence" value="ECO:0007669"/>
    <property type="project" value="UniProtKB-KW"/>
</dbReference>
<dbReference type="InterPro" id="IPR043132">
    <property type="entry name" value="BCAT-like_C"/>
</dbReference>
<dbReference type="SUPFAM" id="SSF56752">
    <property type="entry name" value="D-aminoacid aminotransferase-like PLP-dependent enzymes"/>
    <property type="match status" value="1"/>
</dbReference>
<dbReference type="InterPro" id="IPR050571">
    <property type="entry name" value="Class-IV_PLP-Dep_Aminotrnsfr"/>
</dbReference>
<dbReference type="AlphaFoldDB" id="A0AAW3X3T1"/>
<proteinExistence type="inferred from homology"/>
<dbReference type="PANTHER" id="PTHR42743:SF11">
    <property type="entry name" value="AMINODEOXYCHORISMATE LYASE"/>
    <property type="match status" value="1"/>
</dbReference>
<reference evidence="4 5" key="1">
    <citation type="submission" date="2020-08" db="EMBL/GenBank/DDBJ databases">
        <title>Genome public.</title>
        <authorList>
            <person name="Liu C."/>
            <person name="Sun Q."/>
        </authorList>
    </citation>
    <scope>NUCLEOTIDE SEQUENCE [LARGE SCALE GENOMIC DNA]</scope>
    <source>
        <strain evidence="4 5">BX14</strain>
    </source>
</reference>
<comment type="cofactor">
    <cofactor evidence="1">
        <name>pyridoxal 5'-phosphate</name>
        <dbReference type="ChEBI" id="CHEBI:597326"/>
    </cofactor>
</comment>
<dbReference type="InterPro" id="IPR043131">
    <property type="entry name" value="BCAT-like_N"/>
</dbReference>
<dbReference type="FunFam" id="3.20.10.10:FF:000002">
    <property type="entry name" value="D-alanine aminotransferase"/>
    <property type="match status" value="1"/>
</dbReference>
<dbReference type="Proteomes" id="UP000653904">
    <property type="component" value="Unassembled WGS sequence"/>
</dbReference>
<evidence type="ECO:0000313" key="5">
    <source>
        <dbReference type="Proteomes" id="UP000653904"/>
    </source>
</evidence>
<dbReference type="InterPro" id="IPR036038">
    <property type="entry name" value="Aminotransferase-like"/>
</dbReference>
<protein>
    <submittedName>
        <fullName evidence="4">Aminotransferase class IV</fullName>
    </submittedName>
</protein>
<keyword evidence="4" id="KW-0032">Aminotransferase</keyword>
<comment type="similarity">
    <text evidence="2">Belongs to the class-IV pyridoxal-phosphate-dependent aminotransferase family.</text>
</comment>
<dbReference type="GO" id="GO:0008652">
    <property type="term" value="P:amino acid biosynthetic process"/>
    <property type="evidence" value="ECO:0007669"/>
    <property type="project" value="UniProtKB-ARBA"/>
</dbReference>
<keyword evidence="4" id="KW-0808">Transferase</keyword>
<evidence type="ECO:0000256" key="1">
    <source>
        <dbReference type="ARBA" id="ARBA00001933"/>
    </source>
</evidence>
<name>A0AAW3X3T1_9CLOT</name>
<dbReference type="RefSeq" id="WP_118651114.1">
    <property type="nucleotide sequence ID" value="NZ_JACOOW010000008.1"/>
</dbReference>